<dbReference type="GO" id="GO:0051073">
    <property type="term" value="F:adenosylcobinamide-GDP ribazoletransferase activity"/>
    <property type="evidence" value="ECO:0007669"/>
    <property type="project" value="UniProtKB-UniRule"/>
</dbReference>
<evidence type="ECO:0000256" key="17">
    <source>
        <dbReference type="ARBA" id="ARBA00048623"/>
    </source>
</evidence>
<evidence type="ECO:0000256" key="6">
    <source>
        <dbReference type="ARBA" id="ARBA00015850"/>
    </source>
</evidence>
<dbReference type="AlphaFoldDB" id="A0A3R9YYB1"/>
<keyword evidence="12 19" id="KW-1133">Transmembrane helix</keyword>
<evidence type="ECO:0000256" key="4">
    <source>
        <dbReference type="ARBA" id="ARBA00010561"/>
    </source>
</evidence>
<comment type="similarity">
    <text evidence="4 19">Belongs to the CobS family.</text>
</comment>
<dbReference type="EC" id="2.7.8.26" evidence="5 19"/>
<evidence type="ECO:0000256" key="8">
    <source>
        <dbReference type="ARBA" id="ARBA00022573"/>
    </source>
</evidence>
<evidence type="ECO:0000256" key="15">
    <source>
        <dbReference type="ARBA" id="ARBA00032605"/>
    </source>
</evidence>
<evidence type="ECO:0000256" key="16">
    <source>
        <dbReference type="ARBA" id="ARBA00032853"/>
    </source>
</evidence>
<name>A0A3R9YYB1_9ENTE</name>
<reference evidence="20 21" key="1">
    <citation type="submission" date="2018-03" db="EMBL/GenBank/DDBJ databases">
        <authorList>
            <person name="Gulvik C.A."/>
        </authorList>
    </citation>
    <scope>NUCLEOTIDE SEQUENCE [LARGE SCALE GENOMIC DNA]</scope>
    <source>
        <strain evidence="20 21">JCM 31581</strain>
    </source>
</reference>
<feature type="transmembrane region" description="Helical" evidence="19">
    <location>
        <begin position="139"/>
        <end position="159"/>
    </location>
</feature>
<evidence type="ECO:0000313" key="20">
    <source>
        <dbReference type="EMBL" id="RST90300.1"/>
    </source>
</evidence>
<evidence type="ECO:0000256" key="11">
    <source>
        <dbReference type="ARBA" id="ARBA00022842"/>
    </source>
</evidence>
<keyword evidence="7 19" id="KW-1003">Cell membrane</keyword>
<dbReference type="HAMAP" id="MF_00719">
    <property type="entry name" value="CobS"/>
    <property type="match status" value="1"/>
</dbReference>
<evidence type="ECO:0000256" key="1">
    <source>
        <dbReference type="ARBA" id="ARBA00001946"/>
    </source>
</evidence>
<evidence type="ECO:0000256" key="10">
    <source>
        <dbReference type="ARBA" id="ARBA00022692"/>
    </source>
</evidence>
<dbReference type="Pfam" id="PF02654">
    <property type="entry name" value="CobS"/>
    <property type="match status" value="1"/>
</dbReference>
<dbReference type="EMBL" id="PXZH01000001">
    <property type="protein sequence ID" value="RST90300.1"/>
    <property type="molecule type" value="Genomic_DNA"/>
</dbReference>
<dbReference type="InterPro" id="IPR003805">
    <property type="entry name" value="CobS"/>
</dbReference>
<keyword evidence="8 19" id="KW-0169">Cobalamin biosynthesis</keyword>
<comment type="subcellular location">
    <subcellularLocation>
        <location evidence="2 19">Cell membrane</location>
        <topology evidence="2 19">Multi-pass membrane protein</topology>
    </subcellularLocation>
</comment>
<comment type="caution">
    <text evidence="20">The sequence shown here is derived from an EMBL/GenBank/DDBJ whole genome shotgun (WGS) entry which is preliminary data.</text>
</comment>
<evidence type="ECO:0000256" key="5">
    <source>
        <dbReference type="ARBA" id="ARBA00013200"/>
    </source>
</evidence>
<keyword evidence="13 19" id="KW-0472">Membrane</keyword>
<evidence type="ECO:0000256" key="19">
    <source>
        <dbReference type="HAMAP-Rule" id="MF_00719"/>
    </source>
</evidence>
<comment type="cofactor">
    <cofactor evidence="1 19">
        <name>Mg(2+)</name>
        <dbReference type="ChEBI" id="CHEBI:18420"/>
    </cofactor>
</comment>
<evidence type="ECO:0000256" key="14">
    <source>
        <dbReference type="ARBA" id="ARBA00025228"/>
    </source>
</evidence>
<organism evidence="20 21">
    <name type="scientific">Vagococcus humatus</name>
    <dbReference type="NCBI Taxonomy" id="1889241"/>
    <lineage>
        <taxon>Bacteria</taxon>
        <taxon>Bacillati</taxon>
        <taxon>Bacillota</taxon>
        <taxon>Bacilli</taxon>
        <taxon>Lactobacillales</taxon>
        <taxon>Enterococcaceae</taxon>
        <taxon>Vagococcus</taxon>
    </lineage>
</organism>
<evidence type="ECO:0000313" key="21">
    <source>
        <dbReference type="Proteomes" id="UP000277864"/>
    </source>
</evidence>
<evidence type="ECO:0000256" key="2">
    <source>
        <dbReference type="ARBA" id="ARBA00004651"/>
    </source>
</evidence>
<comment type="catalytic activity">
    <reaction evidence="18 19">
        <text>alpha-ribazole 5'-phosphate + adenosylcob(III)inamide-GDP = adenosylcob(III)alamin 5'-phosphate + GMP + H(+)</text>
        <dbReference type="Rhea" id="RHEA:23560"/>
        <dbReference type="ChEBI" id="CHEBI:15378"/>
        <dbReference type="ChEBI" id="CHEBI:57918"/>
        <dbReference type="ChEBI" id="CHEBI:58115"/>
        <dbReference type="ChEBI" id="CHEBI:60487"/>
        <dbReference type="ChEBI" id="CHEBI:60493"/>
        <dbReference type="EC" id="2.7.8.26"/>
    </reaction>
</comment>
<evidence type="ECO:0000256" key="3">
    <source>
        <dbReference type="ARBA" id="ARBA00004663"/>
    </source>
</evidence>
<dbReference type="GO" id="GO:0008818">
    <property type="term" value="F:cobalamin 5'-phosphate synthase activity"/>
    <property type="evidence" value="ECO:0007669"/>
    <property type="project" value="UniProtKB-UniRule"/>
</dbReference>
<comment type="pathway">
    <text evidence="3 19">Cofactor biosynthesis; adenosylcobalamin biosynthesis; adenosylcobalamin from cob(II)yrinate a,c-diamide: step 7/7.</text>
</comment>
<feature type="transmembrane region" description="Helical" evidence="19">
    <location>
        <begin position="191"/>
        <end position="214"/>
    </location>
</feature>
<dbReference type="GO" id="GO:0005886">
    <property type="term" value="C:plasma membrane"/>
    <property type="evidence" value="ECO:0007669"/>
    <property type="project" value="UniProtKB-SubCell"/>
</dbReference>
<dbReference type="UniPathway" id="UPA00148">
    <property type="reaction ID" value="UER00238"/>
</dbReference>
<keyword evidence="10 19" id="KW-0812">Transmembrane</keyword>
<proteinExistence type="inferred from homology"/>
<dbReference type="RefSeq" id="WP_125942913.1">
    <property type="nucleotide sequence ID" value="NZ_PXZH01000001.1"/>
</dbReference>
<sequence>MIQALILYFQFFTRIPIPIPIDDPLDKMKQGVAYFSFFGLLVSLIEAGVFFLLSMVMDLNLAWVMILLLDVLLTGGFHLDALADMTDGLFSSRQPDRMLEIMKDSRIGSNGVLSLIFYYAICILAFVNMTHAGLLLSEAVFIVIGLNVVGKMAITILFYQATYKGASETGSGNAFIGVSSKSIWVAQITGLICLLVLFHWQGLIIYLVIAGVIWLYRKMVYQKVGGLNGDTMGAGSPIAQVIYLVVLSSLYSRGLL</sequence>
<protein>
    <recommendedName>
        <fullName evidence="6 19">Adenosylcobinamide-GDP ribazoletransferase</fullName>
        <ecNumber evidence="5 19">2.7.8.26</ecNumber>
    </recommendedName>
    <alternativeName>
        <fullName evidence="16 19">Cobalamin synthase</fullName>
    </alternativeName>
    <alternativeName>
        <fullName evidence="15 19">Cobalamin-5'-phosphate synthase</fullName>
    </alternativeName>
</protein>
<accession>A0A3R9YYB1</accession>
<dbReference type="Proteomes" id="UP000277864">
    <property type="component" value="Unassembled WGS sequence"/>
</dbReference>
<evidence type="ECO:0000256" key="12">
    <source>
        <dbReference type="ARBA" id="ARBA00022989"/>
    </source>
</evidence>
<gene>
    <name evidence="19 20" type="primary">cobS</name>
    <name evidence="20" type="ORF">C7P63_04300</name>
</gene>
<dbReference type="NCBIfam" id="TIGR00317">
    <property type="entry name" value="cobS"/>
    <property type="match status" value="1"/>
</dbReference>
<dbReference type="PANTHER" id="PTHR34148:SF1">
    <property type="entry name" value="ADENOSYLCOBINAMIDE-GDP RIBAZOLETRANSFERASE"/>
    <property type="match status" value="1"/>
</dbReference>
<dbReference type="OrthoDB" id="9794626at2"/>
<dbReference type="GO" id="GO:0009236">
    <property type="term" value="P:cobalamin biosynthetic process"/>
    <property type="evidence" value="ECO:0007669"/>
    <property type="project" value="UniProtKB-UniRule"/>
</dbReference>
<keyword evidence="9 19" id="KW-0808">Transferase</keyword>
<dbReference type="PANTHER" id="PTHR34148">
    <property type="entry name" value="ADENOSYLCOBINAMIDE-GDP RIBAZOLETRANSFERASE"/>
    <property type="match status" value="1"/>
</dbReference>
<evidence type="ECO:0000256" key="13">
    <source>
        <dbReference type="ARBA" id="ARBA00023136"/>
    </source>
</evidence>
<evidence type="ECO:0000256" key="7">
    <source>
        <dbReference type="ARBA" id="ARBA00022475"/>
    </source>
</evidence>
<feature type="transmembrane region" description="Helical" evidence="19">
    <location>
        <begin position="61"/>
        <end position="83"/>
    </location>
</feature>
<evidence type="ECO:0000256" key="9">
    <source>
        <dbReference type="ARBA" id="ARBA00022679"/>
    </source>
</evidence>
<comment type="catalytic activity">
    <reaction evidence="17 19">
        <text>alpha-ribazole + adenosylcob(III)inamide-GDP = adenosylcob(III)alamin + GMP + H(+)</text>
        <dbReference type="Rhea" id="RHEA:16049"/>
        <dbReference type="ChEBI" id="CHEBI:10329"/>
        <dbReference type="ChEBI" id="CHEBI:15378"/>
        <dbReference type="ChEBI" id="CHEBI:18408"/>
        <dbReference type="ChEBI" id="CHEBI:58115"/>
        <dbReference type="ChEBI" id="CHEBI:60487"/>
        <dbReference type="EC" id="2.7.8.26"/>
    </reaction>
</comment>
<feature type="transmembrane region" description="Helical" evidence="19">
    <location>
        <begin position="32"/>
        <end position="55"/>
    </location>
</feature>
<evidence type="ECO:0000256" key="18">
    <source>
        <dbReference type="ARBA" id="ARBA00049504"/>
    </source>
</evidence>
<keyword evidence="11 19" id="KW-0460">Magnesium</keyword>
<keyword evidence="21" id="KW-1185">Reference proteome</keyword>
<comment type="function">
    <text evidence="14 19">Joins adenosylcobinamide-GDP and alpha-ribazole to generate adenosylcobalamin (Ado-cobalamin). Also synthesizes adenosylcobalamin 5'-phosphate from adenosylcobinamide-GDP and alpha-ribazole 5'-phosphate.</text>
</comment>
<feature type="transmembrane region" description="Helical" evidence="19">
    <location>
        <begin position="107"/>
        <end position="127"/>
    </location>
</feature>